<feature type="compositionally biased region" description="Basic and acidic residues" evidence="3">
    <location>
        <begin position="44"/>
        <end position="72"/>
    </location>
</feature>
<dbReference type="PROSITE" id="PS50084">
    <property type="entry name" value="KH_TYPE_1"/>
    <property type="match status" value="2"/>
</dbReference>
<feature type="compositionally biased region" description="Polar residues" evidence="3">
    <location>
        <begin position="685"/>
        <end position="705"/>
    </location>
</feature>
<evidence type="ECO:0000256" key="1">
    <source>
        <dbReference type="ARBA" id="ARBA00022737"/>
    </source>
</evidence>
<comment type="caution">
    <text evidence="5">The sequence shown here is derived from an EMBL/GenBank/DDBJ whole genome shotgun (WGS) entry which is preliminary data.</text>
</comment>
<evidence type="ECO:0000313" key="5">
    <source>
        <dbReference type="EMBL" id="KAJ8760553.1"/>
    </source>
</evidence>
<evidence type="ECO:0000256" key="2">
    <source>
        <dbReference type="PROSITE-ProRule" id="PRU00117"/>
    </source>
</evidence>
<feature type="compositionally biased region" description="Polar residues" evidence="3">
    <location>
        <begin position="452"/>
        <end position="463"/>
    </location>
</feature>
<feature type="compositionally biased region" description="Polar residues" evidence="3">
    <location>
        <begin position="561"/>
        <end position="585"/>
    </location>
</feature>
<feature type="compositionally biased region" description="Polar residues" evidence="3">
    <location>
        <begin position="622"/>
        <end position="672"/>
    </location>
</feature>
<sequence>MAENEEQVVVASTAVALPWDHKRKPSPNQIPDSSIDDVEQDDSQEPKRPRLDDDEPHDSVGESDKEEPHAESEQADNDARPLSSLGKEEALDLTSKTETPTAVDGDTNEASFEGSKADDVEKSFEEEPHKPSGGESEKTFQGSEEHISDSHTTSRKMEVPNDKVGVLIGKAGDTIRYLQYNSGAKIQITRDADADPRSAVRPVELLGTLSSISKAEKLINAVIAEADAGGSPALVARGLPRAQTMGVADQLEMQVPNEKVGLIIGRGGETIKNLQAQSGARIQLIPQHLPEGDGSKERTVRVTGDKKQIEIAREMIKDVMNQTVRPSAHSGGFNQQQSYRPRGLSGGPAHWTPRGPHSSQPSPYDFQQRGAYPSQSSQYPPPAYGTYHPQQMAPRGNFGWEHRPPSVQGGGYPYYGQGGHATDHPVSGPISSPIPGHVSGLSLAQAVGPPLSHTNYNYGQTHGSEYGHQAPYSQAGPPQQSYGHGYEEQNYESHASSQPPYAHGSSQPIYPQVGSQPGYGSQQQYGKQPSFGMPSQGTTHQSYGHPRATQPGDAYQGPILPSQSFGPNVASQQQHQYASSGSMQQPYPAYGSASATDGYSQTPAASAPGYPQQAGQPVPTFGQPSGQQTAGYLQGPTGTYGSYPSSQQGYTDQATTNSTGYGYQTHQDSSYVSVPGTGFVPPPSAQQGYSQTPSQPSYDQSVQQTGGYGAPGSAPAGYGKTVSPQPTYPQYDSTQMYTAPR</sequence>
<feature type="domain" description="K Homology" evidence="4">
    <location>
        <begin position="151"/>
        <end position="224"/>
    </location>
</feature>
<feature type="compositionally biased region" description="Gly residues" evidence="3">
    <location>
        <begin position="408"/>
        <end position="419"/>
    </location>
</feature>
<keyword evidence="6" id="KW-1185">Reference proteome</keyword>
<proteinExistence type="predicted"/>
<organism evidence="5 6">
    <name type="scientific">Erythroxylum novogranatense</name>
    <dbReference type="NCBI Taxonomy" id="1862640"/>
    <lineage>
        <taxon>Eukaryota</taxon>
        <taxon>Viridiplantae</taxon>
        <taxon>Streptophyta</taxon>
        <taxon>Embryophyta</taxon>
        <taxon>Tracheophyta</taxon>
        <taxon>Spermatophyta</taxon>
        <taxon>Magnoliopsida</taxon>
        <taxon>eudicotyledons</taxon>
        <taxon>Gunneridae</taxon>
        <taxon>Pentapetalae</taxon>
        <taxon>rosids</taxon>
        <taxon>fabids</taxon>
        <taxon>Malpighiales</taxon>
        <taxon>Erythroxylaceae</taxon>
        <taxon>Erythroxylum</taxon>
    </lineage>
</organism>
<evidence type="ECO:0000256" key="3">
    <source>
        <dbReference type="SAM" id="MobiDB-lite"/>
    </source>
</evidence>
<name>A0AAV8T2V8_9ROSI</name>
<keyword evidence="1" id="KW-0677">Repeat</keyword>
<evidence type="ECO:0000259" key="4">
    <source>
        <dbReference type="SMART" id="SM00322"/>
    </source>
</evidence>
<feature type="compositionally biased region" description="Basic and acidic residues" evidence="3">
    <location>
        <begin position="115"/>
        <end position="149"/>
    </location>
</feature>
<dbReference type="InterPro" id="IPR004088">
    <property type="entry name" value="KH_dom_type_1"/>
</dbReference>
<dbReference type="SMART" id="SM00322">
    <property type="entry name" value="KH"/>
    <property type="match status" value="2"/>
</dbReference>
<keyword evidence="2" id="KW-0694">RNA-binding</keyword>
<dbReference type="FunFam" id="3.30.1370.10:FF:000093">
    <property type="entry name" value="KH domain-containing protein"/>
    <property type="match status" value="1"/>
</dbReference>
<dbReference type="Proteomes" id="UP001159364">
    <property type="component" value="Linkage Group LG07"/>
</dbReference>
<dbReference type="CDD" id="cd00105">
    <property type="entry name" value="KH-I"/>
    <property type="match status" value="1"/>
</dbReference>
<dbReference type="EMBL" id="JAIWQS010000007">
    <property type="protein sequence ID" value="KAJ8760553.1"/>
    <property type="molecule type" value="Genomic_DNA"/>
</dbReference>
<dbReference type="AlphaFoldDB" id="A0AAV8T2V8"/>
<accession>A0AAV8T2V8</accession>
<evidence type="ECO:0000313" key="6">
    <source>
        <dbReference type="Proteomes" id="UP001159364"/>
    </source>
</evidence>
<feature type="region of interest" description="Disordered" evidence="3">
    <location>
        <begin position="325"/>
        <end position="425"/>
    </location>
</feature>
<feature type="compositionally biased region" description="Polar residues" evidence="3">
    <location>
        <begin position="722"/>
        <end position="741"/>
    </location>
</feature>
<feature type="compositionally biased region" description="Polar residues" evidence="3">
    <location>
        <begin position="533"/>
        <end position="542"/>
    </location>
</feature>
<feature type="compositionally biased region" description="Low complexity" evidence="3">
    <location>
        <begin position="511"/>
        <end position="530"/>
    </location>
</feature>
<dbReference type="InterPro" id="IPR036612">
    <property type="entry name" value="KH_dom_type_1_sf"/>
</dbReference>
<feature type="compositionally biased region" description="Acidic residues" evidence="3">
    <location>
        <begin position="34"/>
        <end position="43"/>
    </location>
</feature>
<feature type="compositionally biased region" description="Polar residues" evidence="3">
    <location>
        <begin position="492"/>
        <end position="509"/>
    </location>
</feature>
<dbReference type="GO" id="GO:0003723">
    <property type="term" value="F:RNA binding"/>
    <property type="evidence" value="ECO:0007669"/>
    <property type="project" value="UniProtKB-UniRule"/>
</dbReference>
<protein>
    <recommendedName>
        <fullName evidence="4">K Homology domain-containing protein</fullName>
    </recommendedName>
</protein>
<dbReference type="Pfam" id="PF00013">
    <property type="entry name" value="KH_1"/>
    <property type="match status" value="2"/>
</dbReference>
<feature type="region of interest" description="Disordered" evidence="3">
    <location>
        <begin position="14"/>
        <end position="158"/>
    </location>
</feature>
<dbReference type="InterPro" id="IPR004087">
    <property type="entry name" value="KH_dom"/>
</dbReference>
<feature type="region of interest" description="Disordered" evidence="3">
    <location>
        <begin position="452"/>
        <end position="741"/>
    </location>
</feature>
<reference evidence="5 6" key="1">
    <citation type="submission" date="2021-09" db="EMBL/GenBank/DDBJ databases">
        <title>Genomic insights and catalytic innovation underlie evolution of tropane alkaloids biosynthesis.</title>
        <authorList>
            <person name="Wang Y.-J."/>
            <person name="Tian T."/>
            <person name="Huang J.-P."/>
            <person name="Huang S.-X."/>
        </authorList>
    </citation>
    <scope>NUCLEOTIDE SEQUENCE [LARGE SCALE GENOMIC DNA]</scope>
    <source>
        <strain evidence="5">KIB-2018</strain>
        <tissue evidence="5">Leaf</tissue>
    </source>
</reference>
<dbReference type="Gene3D" id="3.30.1370.10">
    <property type="entry name" value="K Homology domain, type 1"/>
    <property type="match status" value="2"/>
</dbReference>
<feature type="domain" description="K Homology" evidence="4">
    <location>
        <begin position="247"/>
        <end position="321"/>
    </location>
</feature>
<feature type="compositionally biased region" description="Polar residues" evidence="3">
    <location>
        <begin position="593"/>
        <end position="604"/>
    </location>
</feature>
<dbReference type="SUPFAM" id="SSF54791">
    <property type="entry name" value="Eukaryotic type KH-domain (KH-domain type I)"/>
    <property type="match status" value="2"/>
</dbReference>
<gene>
    <name evidence="5" type="ORF">K2173_015220</name>
</gene>
<dbReference type="PANTHER" id="PTHR10288">
    <property type="entry name" value="KH DOMAIN CONTAINING RNA BINDING PROTEIN"/>
    <property type="match status" value="1"/>
</dbReference>